<keyword evidence="2" id="KW-0808">Transferase</keyword>
<accession>A0ABC8UMG4</accession>
<comment type="similarity">
    <text evidence="1">Belongs to the plant acyltransferase family.</text>
</comment>
<sequence length="192" mass="21146">MTKPDIKSLHTLLPFDPNSMEYISTPYVVRIQVSIFNCGGVAISMCTSHKFIDGHTSTMLLKAWAATARGQSLDQVYPSFLSPSLFCQNPTLPKDSSLAMWPFRQGKFVTRRFVFDVSYIVALKVKASDVSPVVFVENSTCVVVITALLWKCVIAVSKTIHGSEKPSVLSLPVNIRRKSLPPLPESSVGNII</sequence>
<evidence type="ECO:0000256" key="1">
    <source>
        <dbReference type="ARBA" id="ARBA00009861"/>
    </source>
</evidence>
<dbReference type="EMBL" id="CAUOFW020008279">
    <property type="protein sequence ID" value="CAK9182268.1"/>
    <property type="molecule type" value="Genomic_DNA"/>
</dbReference>
<dbReference type="PANTHER" id="PTHR31623">
    <property type="entry name" value="F21J9.9"/>
    <property type="match status" value="1"/>
</dbReference>
<proteinExistence type="inferred from homology"/>
<dbReference type="GO" id="GO:0016746">
    <property type="term" value="F:acyltransferase activity"/>
    <property type="evidence" value="ECO:0007669"/>
    <property type="project" value="UniProtKB-KW"/>
</dbReference>
<dbReference type="Gene3D" id="3.30.559.10">
    <property type="entry name" value="Chloramphenicol acetyltransferase-like domain"/>
    <property type="match status" value="2"/>
</dbReference>
<evidence type="ECO:0000256" key="2">
    <source>
        <dbReference type="ARBA" id="ARBA00022679"/>
    </source>
</evidence>
<dbReference type="AlphaFoldDB" id="A0ABC8UMG4"/>
<dbReference type="PANTHER" id="PTHR31623:SF17">
    <property type="entry name" value="F21J9.9"/>
    <property type="match status" value="1"/>
</dbReference>
<evidence type="ECO:0000313" key="5">
    <source>
        <dbReference type="Proteomes" id="UP001642360"/>
    </source>
</evidence>
<gene>
    <name evidence="4" type="ORF">ILEXP_LOCUS52401</name>
</gene>
<organism evidence="4 5">
    <name type="scientific">Ilex paraguariensis</name>
    <name type="common">yerba mate</name>
    <dbReference type="NCBI Taxonomy" id="185542"/>
    <lineage>
        <taxon>Eukaryota</taxon>
        <taxon>Viridiplantae</taxon>
        <taxon>Streptophyta</taxon>
        <taxon>Embryophyta</taxon>
        <taxon>Tracheophyta</taxon>
        <taxon>Spermatophyta</taxon>
        <taxon>Magnoliopsida</taxon>
        <taxon>eudicotyledons</taxon>
        <taxon>Gunneridae</taxon>
        <taxon>Pentapetalae</taxon>
        <taxon>asterids</taxon>
        <taxon>campanulids</taxon>
        <taxon>Aquifoliales</taxon>
        <taxon>Aquifoliaceae</taxon>
        <taxon>Ilex</taxon>
    </lineage>
</organism>
<keyword evidence="5" id="KW-1185">Reference proteome</keyword>
<dbReference type="Pfam" id="PF02458">
    <property type="entry name" value="Transferase"/>
    <property type="match status" value="1"/>
</dbReference>
<dbReference type="Proteomes" id="UP001642360">
    <property type="component" value="Unassembled WGS sequence"/>
</dbReference>
<keyword evidence="3" id="KW-0012">Acyltransferase</keyword>
<comment type="caution">
    <text evidence="4">The sequence shown here is derived from an EMBL/GenBank/DDBJ whole genome shotgun (WGS) entry which is preliminary data.</text>
</comment>
<evidence type="ECO:0000313" key="4">
    <source>
        <dbReference type="EMBL" id="CAK9182268.1"/>
    </source>
</evidence>
<dbReference type="InterPro" id="IPR023213">
    <property type="entry name" value="CAT-like_dom_sf"/>
</dbReference>
<protein>
    <submittedName>
        <fullName evidence="4">Uncharacterized protein</fullName>
    </submittedName>
</protein>
<reference evidence="4 5" key="1">
    <citation type="submission" date="2024-02" db="EMBL/GenBank/DDBJ databases">
        <authorList>
            <person name="Vignale AGUSTIN F."/>
            <person name="Sosa J E."/>
            <person name="Modenutti C."/>
        </authorList>
    </citation>
    <scope>NUCLEOTIDE SEQUENCE [LARGE SCALE GENOMIC DNA]</scope>
</reference>
<name>A0ABC8UMG4_9AQUA</name>
<evidence type="ECO:0000256" key="3">
    <source>
        <dbReference type="ARBA" id="ARBA00023315"/>
    </source>
</evidence>